<comment type="subunit">
    <text evidence="7">Homotrimer.</text>
</comment>
<evidence type="ECO:0000256" key="2">
    <source>
        <dbReference type="ARBA" id="ARBA00022556"/>
    </source>
</evidence>
<keyword evidence="5 7" id="KW-0443">Lipid metabolism</keyword>
<sequence length="346" mass="37073">MQRQHSLQEIAHLIDANLKGDPACSVSGIMSLQRALPGQISFLDNRRYLKYLAATQASAVILREECLKHAPSNALVVADPYLAFAKVAKLFERTSQVVREIHATAIIGENSRIHPSVSIAPYVVIGANTCLDEGVVVGTACVIGENVVIGAHTRLASHVSVCADTRIGERVIIHNGTVIGSDGFGLAKENNKWVKIPQLGKVQIGHDVEIGANVSIDRGALDDTLIGNGVKLDNQIQIGHNVQIGENTAIAGCTGIAGSTHIGKNCMIGGGVCINGHIEIVDNVYITGMSSVVQSIYNSGVYSSTHSAQPHREWQKNSARFRQLDQLAKRLRKTEALVDKKSIVSD</sequence>
<dbReference type="STRING" id="1225476.A1D18_00355"/>
<comment type="function">
    <text evidence="7">Catalyzes the N-acylation of UDP-3-O-acylglucosamine using 3-hydroxyacyl-ACP as the acyl donor. Is involved in the biosynthesis of lipid A, a phosphorylated glycolipid that anchors the lipopolysaccharide to the outer membrane of the cell.</text>
</comment>
<evidence type="ECO:0000256" key="7">
    <source>
        <dbReference type="HAMAP-Rule" id="MF_00523"/>
    </source>
</evidence>
<feature type="domain" description="UDP-3-O-[3-hydroxymyristoyl] glucosamine N-acyltransferase non-repeat region" evidence="8">
    <location>
        <begin position="25"/>
        <end position="90"/>
    </location>
</feature>
<dbReference type="EMBL" id="LUKY01000024">
    <property type="protein sequence ID" value="OIZ96417.1"/>
    <property type="molecule type" value="Genomic_DNA"/>
</dbReference>
<dbReference type="InterPro" id="IPR011004">
    <property type="entry name" value="Trimer_LpxA-like_sf"/>
</dbReference>
<dbReference type="GO" id="GO:0103118">
    <property type="term" value="F:UDP-3-O-[(3R)-3-hydroxyacyl]-glucosamine N-acyltransferase activity"/>
    <property type="evidence" value="ECO:0007669"/>
    <property type="project" value="UniProtKB-EC"/>
</dbReference>
<proteinExistence type="inferred from homology"/>
<comment type="caution">
    <text evidence="9">The sequence shown here is derived from an EMBL/GenBank/DDBJ whole genome shotgun (WGS) entry which is preliminary data.</text>
</comment>
<comment type="catalytic activity">
    <reaction evidence="7">
        <text>a UDP-3-O-[(3R)-3-hydroxyacyl]-alpha-D-glucosamine + a (3R)-hydroxyacyl-[ACP] = a UDP-2-N,3-O-bis[(3R)-3-hydroxyacyl]-alpha-D-glucosamine + holo-[ACP] + H(+)</text>
        <dbReference type="Rhea" id="RHEA:53836"/>
        <dbReference type="Rhea" id="RHEA-COMP:9685"/>
        <dbReference type="Rhea" id="RHEA-COMP:9945"/>
        <dbReference type="ChEBI" id="CHEBI:15378"/>
        <dbReference type="ChEBI" id="CHEBI:64479"/>
        <dbReference type="ChEBI" id="CHEBI:78827"/>
        <dbReference type="ChEBI" id="CHEBI:137740"/>
        <dbReference type="ChEBI" id="CHEBI:137748"/>
        <dbReference type="EC" id="2.3.1.191"/>
    </reaction>
</comment>
<dbReference type="Gene3D" id="1.20.5.170">
    <property type="match status" value="1"/>
</dbReference>
<dbReference type="InterPro" id="IPR018357">
    <property type="entry name" value="Hexapep_transf_CS"/>
</dbReference>
<dbReference type="InterPro" id="IPR007691">
    <property type="entry name" value="LpxD"/>
</dbReference>
<dbReference type="Pfam" id="PF04613">
    <property type="entry name" value="LpxD"/>
    <property type="match status" value="1"/>
</dbReference>
<dbReference type="NCBIfam" id="TIGR01853">
    <property type="entry name" value="lipid_A_lpxD"/>
    <property type="match status" value="1"/>
</dbReference>
<gene>
    <name evidence="7" type="primary">lpxD</name>
    <name evidence="9" type="ORF">A1D18_00355</name>
</gene>
<evidence type="ECO:0000256" key="4">
    <source>
        <dbReference type="ARBA" id="ARBA00022737"/>
    </source>
</evidence>
<evidence type="ECO:0000259" key="8">
    <source>
        <dbReference type="Pfam" id="PF04613"/>
    </source>
</evidence>
<dbReference type="PROSITE" id="PS00101">
    <property type="entry name" value="HEXAPEP_TRANSFERASES"/>
    <property type="match status" value="1"/>
</dbReference>
<keyword evidence="6 7" id="KW-0012">Acyltransferase</keyword>
<dbReference type="OrthoDB" id="9784739at2"/>
<organism evidence="9 10">
    <name type="scientific">Candidatus Rickettsiella isopodorum</name>
    <dbReference type="NCBI Taxonomy" id="1225476"/>
    <lineage>
        <taxon>Bacteria</taxon>
        <taxon>Pseudomonadati</taxon>
        <taxon>Pseudomonadota</taxon>
        <taxon>Gammaproteobacteria</taxon>
        <taxon>Legionellales</taxon>
        <taxon>Coxiellaceae</taxon>
        <taxon>Rickettsiella</taxon>
    </lineage>
</organism>
<dbReference type="GO" id="GO:0016410">
    <property type="term" value="F:N-acyltransferase activity"/>
    <property type="evidence" value="ECO:0007669"/>
    <property type="project" value="InterPro"/>
</dbReference>
<dbReference type="SUPFAM" id="SSF51161">
    <property type="entry name" value="Trimeric LpxA-like enzymes"/>
    <property type="match status" value="1"/>
</dbReference>
<evidence type="ECO:0000256" key="3">
    <source>
        <dbReference type="ARBA" id="ARBA00022679"/>
    </source>
</evidence>
<evidence type="ECO:0000256" key="5">
    <source>
        <dbReference type="ARBA" id="ARBA00023098"/>
    </source>
</evidence>
<dbReference type="PANTHER" id="PTHR43378:SF2">
    <property type="entry name" value="UDP-3-O-ACYLGLUCOSAMINE N-ACYLTRANSFERASE 1, MITOCHONDRIAL-RELATED"/>
    <property type="match status" value="1"/>
</dbReference>
<dbReference type="CDD" id="cd03352">
    <property type="entry name" value="LbH_LpxD"/>
    <property type="match status" value="1"/>
</dbReference>
<evidence type="ECO:0000313" key="10">
    <source>
        <dbReference type="Proteomes" id="UP000183924"/>
    </source>
</evidence>
<dbReference type="Gene3D" id="3.40.1390.10">
    <property type="entry name" value="MurE/MurF, N-terminal domain"/>
    <property type="match status" value="1"/>
</dbReference>
<dbReference type="GO" id="GO:0009245">
    <property type="term" value="P:lipid A biosynthetic process"/>
    <property type="evidence" value="ECO:0007669"/>
    <property type="project" value="UniProtKB-UniRule"/>
</dbReference>
<keyword evidence="4 7" id="KW-0677">Repeat</keyword>
<evidence type="ECO:0000256" key="1">
    <source>
        <dbReference type="ARBA" id="ARBA00022516"/>
    </source>
</evidence>
<comment type="pathway">
    <text evidence="7">Bacterial outer membrane biogenesis; LPS lipid A biosynthesis.</text>
</comment>
<dbReference type="AlphaFoldDB" id="A0A1J8NLT3"/>
<keyword evidence="3 7" id="KW-0808">Transferase</keyword>
<dbReference type="Proteomes" id="UP000183924">
    <property type="component" value="Unassembled WGS sequence"/>
</dbReference>
<evidence type="ECO:0000313" key="9">
    <source>
        <dbReference type="EMBL" id="OIZ96417.1"/>
    </source>
</evidence>
<feature type="active site" description="Proton acceptor" evidence="7">
    <location>
        <position position="240"/>
    </location>
</feature>
<dbReference type="EC" id="2.3.1.191" evidence="7"/>
<keyword evidence="1 7" id="KW-0444">Lipid biosynthesis</keyword>
<keyword evidence="2 7" id="KW-0441">Lipid A biosynthesis</keyword>
<dbReference type="Gene3D" id="2.160.10.10">
    <property type="entry name" value="Hexapeptide repeat proteins"/>
    <property type="match status" value="1"/>
</dbReference>
<reference evidence="9 10" key="1">
    <citation type="submission" date="2016-03" db="EMBL/GenBank/DDBJ databases">
        <title>Comparative genomics of Rickettsiella.</title>
        <authorList>
            <person name="Chandler C."/>
            <person name="Wang Y."/>
        </authorList>
    </citation>
    <scope>NUCLEOTIDE SEQUENCE [LARGE SCALE GENOMIC DNA]</scope>
    <source>
        <strain evidence="9 10">RCFS May 2013</strain>
    </source>
</reference>
<dbReference type="NCBIfam" id="NF002060">
    <property type="entry name" value="PRK00892.1"/>
    <property type="match status" value="1"/>
</dbReference>
<evidence type="ECO:0000256" key="6">
    <source>
        <dbReference type="ARBA" id="ARBA00023315"/>
    </source>
</evidence>
<protein>
    <recommendedName>
        <fullName evidence="7">UDP-3-O-acylglucosamine N-acyltransferase</fullName>
        <ecNumber evidence="7">2.3.1.191</ecNumber>
    </recommendedName>
</protein>
<dbReference type="UniPathway" id="UPA00973"/>
<dbReference type="InterPro" id="IPR001451">
    <property type="entry name" value="Hexapep"/>
</dbReference>
<dbReference type="Pfam" id="PF00132">
    <property type="entry name" value="Hexapep"/>
    <property type="match status" value="2"/>
</dbReference>
<keyword evidence="10" id="KW-1185">Reference proteome</keyword>
<dbReference type="RefSeq" id="WP_071661843.1">
    <property type="nucleotide sequence ID" value="NZ_LUKY01000024.1"/>
</dbReference>
<dbReference type="GO" id="GO:0016020">
    <property type="term" value="C:membrane"/>
    <property type="evidence" value="ECO:0007669"/>
    <property type="project" value="GOC"/>
</dbReference>
<name>A0A1J8NLT3_9COXI</name>
<comment type="similarity">
    <text evidence="7">Belongs to the transferase hexapeptide repeat family. LpxD subfamily.</text>
</comment>
<dbReference type="InterPro" id="IPR020573">
    <property type="entry name" value="UDP_GlcNAc_AcTrfase_non-rep"/>
</dbReference>
<dbReference type="HAMAP" id="MF_00523">
    <property type="entry name" value="LpxD"/>
    <property type="match status" value="1"/>
</dbReference>
<accession>A0A1J8NLT3</accession>
<dbReference type="PANTHER" id="PTHR43378">
    <property type="entry name" value="UDP-3-O-ACYLGLUCOSAMINE N-ACYLTRANSFERASE"/>
    <property type="match status" value="1"/>
</dbReference>